<keyword evidence="5" id="KW-1185">Reference proteome</keyword>
<dbReference type="SUPFAM" id="SSF53720">
    <property type="entry name" value="ALDH-like"/>
    <property type="match status" value="1"/>
</dbReference>
<dbReference type="Pfam" id="PF00171">
    <property type="entry name" value="Aldedh"/>
    <property type="match status" value="1"/>
</dbReference>
<dbReference type="InterPro" id="IPR016161">
    <property type="entry name" value="Ald_DH/histidinol_DH"/>
</dbReference>
<comment type="similarity">
    <text evidence="1">Belongs to the aldehyde dehydrogenase family.</text>
</comment>
<dbReference type="PANTHER" id="PTHR11699">
    <property type="entry name" value="ALDEHYDE DEHYDROGENASE-RELATED"/>
    <property type="match status" value="1"/>
</dbReference>
<reference evidence="4" key="2">
    <citation type="submission" date="2020-09" db="EMBL/GenBank/DDBJ databases">
        <authorList>
            <person name="Sun Q."/>
            <person name="Zhou Y."/>
        </authorList>
    </citation>
    <scope>NUCLEOTIDE SEQUENCE</scope>
    <source>
        <strain evidence="4">CGMCC 1.14988</strain>
    </source>
</reference>
<proteinExistence type="inferred from homology"/>
<evidence type="ECO:0000256" key="2">
    <source>
        <dbReference type="ARBA" id="ARBA00023002"/>
    </source>
</evidence>
<dbReference type="InterPro" id="IPR016163">
    <property type="entry name" value="Ald_DH_C"/>
</dbReference>
<dbReference type="AlphaFoldDB" id="A0A8J3ADB6"/>
<dbReference type="OrthoDB" id="3495787at2"/>
<dbReference type="Gene3D" id="3.40.309.10">
    <property type="entry name" value="Aldehyde Dehydrogenase, Chain A, domain 2"/>
    <property type="match status" value="1"/>
</dbReference>
<dbReference type="GO" id="GO:0016620">
    <property type="term" value="F:oxidoreductase activity, acting on the aldehyde or oxo group of donors, NAD or NADP as acceptor"/>
    <property type="evidence" value="ECO:0007669"/>
    <property type="project" value="InterPro"/>
</dbReference>
<dbReference type="InterPro" id="IPR016162">
    <property type="entry name" value="Ald_DH_N"/>
</dbReference>
<evidence type="ECO:0000313" key="5">
    <source>
        <dbReference type="Proteomes" id="UP000650511"/>
    </source>
</evidence>
<gene>
    <name evidence="4" type="ORF">GCM10011354_33560</name>
</gene>
<dbReference type="FunFam" id="3.40.605.10:FF:000001">
    <property type="entry name" value="Aldehyde dehydrogenase 1"/>
    <property type="match status" value="1"/>
</dbReference>
<dbReference type="CDD" id="cd07112">
    <property type="entry name" value="ALDH_GABALDH-PuuC"/>
    <property type="match status" value="1"/>
</dbReference>
<dbReference type="EMBL" id="BMHA01000014">
    <property type="protein sequence ID" value="GGI09333.1"/>
    <property type="molecule type" value="Genomic_DNA"/>
</dbReference>
<keyword evidence="2" id="KW-0560">Oxidoreductase</keyword>
<comment type="caution">
    <text evidence="4">The sequence shown here is derived from an EMBL/GenBank/DDBJ whole genome shotgun (WGS) entry which is preliminary data.</text>
</comment>
<reference evidence="4" key="1">
    <citation type="journal article" date="2014" name="Int. J. Syst. Evol. Microbiol.">
        <title>Complete genome sequence of Corynebacterium casei LMG S-19264T (=DSM 44701T), isolated from a smear-ripened cheese.</title>
        <authorList>
            <consortium name="US DOE Joint Genome Institute (JGI-PGF)"/>
            <person name="Walter F."/>
            <person name="Albersmeier A."/>
            <person name="Kalinowski J."/>
            <person name="Ruckert C."/>
        </authorList>
    </citation>
    <scope>NUCLEOTIDE SEQUENCE</scope>
    <source>
        <strain evidence="4">CGMCC 1.14988</strain>
    </source>
</reference>
<protein>
    <submittedName>
        <fullName evidence="4">Aldehyde dehydrogenase</fullName>
    </submittedName>
</protein>
<dbReference type="FunFam" id="3.40.309.10:FF:000012">
    <property type="entry name" value="Betaine aldehyde dehydrogenase"/>
    <property type="match status" value="1"/>
</dbReference>
<accession>A0A8J3ADB6</accession>
<name>A0A8J3ADB6_9ACTN</name>
<feature type="domain" description="Aldehyde dehydrogenase" evidence="3">
    <location>
        <begin position="34"/>
        <end position="491"/>
    </location>
</feature>
<evidence type="ECO:0000259" key="3">
    <source>
        <dbReference type="Pfam" id="PF00171"/>
    </source>
</evidence>
<sequence>MTQATPDWHQLATQWRPRSQAVIDGELVDAVDGGTFPATSPRDGTTLVEVAAAQRADVDRAVAGARRAFESGVWSRTAPAQRRRVLLRLAELVEANADELALTVALEMGKPIRDARDIEVPALVKTLTWYAELADKLLDELPQTGPDALAMITREPVGVVGAIVPWNFPLTMAGWKLGPALAVGNSVVLKPAEQSPLSALRLGELALEAGLPDGVLNVVPGLGPDAGQALGRHDDVDVLAFTGSGEVGRELLRYAADSNLKRVYLELGGKTPNVVFSDAPDLAQAAATAAWGITFNQGEMCTAASRLLVQRDVHDEFVEQVIEAIDQRQVGDPLDEGTQIGPVVDGEQLQRVLGYVDVGRDEGAELRAGGARTLQDTGGTFVEPTVFTGVRPDMRIAQEEIFGPVLSVLPFEDVDDAVRIANGTVYGLAASVWTRDLATAHTAARAIRAGTVWVNCFEEGDLSVPFGGMKQSGTGRDKSLHAIDKFVDLKTTWIAL</sequence>
<evidence type="ECO:0000313" key="4">
    <source>
        <dbReference type="EMBL" id="GGI09333.1"/>
    </source>
</evidence>
<dbReference type="RefSeq" id="WP_130650325.1">
    <property type="nucleotide sequence ID" value="NZ_BMHA01000014.1"/>
</dbReference>
<dbReference type="Proteomes" id="UP000650511">
    <property type="component" value="Unassembled WGS sequence"/>
</dbReference>
<organism evidence="4 5">
    <name type="scientific">Egicoccus halophilus</name>
    <dbReference type="NCBI Taxonomy" id="1670830"/>
    <lineage>
        <taxon>Bacteria</taxon>
        <taxon>Bacillati</taxon>
        <taxon>Actinomycetota</taxon>
        <taxon>Nitriliruptoria</taxon>
        <taxon>Egicoccales</taxon>
        <taxon>Egicoccaceae</taxon>
        <taxon>Egicoccus</taxon>
    </lineage>
</organism>
<dbReference type="InterPro" id="IPR015590">
    <property type="entry name" value="Aldehyde_DH_dom"/>
</dbReference>
<dbReference type="Gene3D" id="3.40.605.10">
    <property type="entry name" value="Aldehyde Dehydrogenase, Chain A, domain 1"/>
    <property type="match status" value="1"/>
</dbReference>
<evidence type="ECO:0000256" key="1">
    <source>
        <dbReference type="ARBA" id="ARBA00009986"/>
    </source>
</evidence>